<dbReference type="GO" id="GO:0005730">
    <property type="term" value="C:nucleolus"/>
    <property type="evidence" value="ECO:0007669"/>
    <property type="project" value="UniProtKB-SubCell"/>
</dbReference>
<evidence type="ECO:0000256" key="3">
    <source>
        <dbReference type="ARBA" id="ARBA00022127"/>
    </source>
</evidence>
<gene>
    <name evidence="10" type="primary">NOG2</name>
    <name evidence="10" type="ORF">LPJ64_005694</name>
</gene>
<feature type="compositionally biased region" description="Basic residues" evidence="8">
    <location>
        <begin position="685"/>
        <end position="696"/>
    </location>
</feature>
<feature type="compositionally biased region" description="Acidic residues" evidence="8">
    <location>
        <begin position="629"/>
        <end position="638"/>
    </location>
</feature>
<feature type="compositionally biased region" description="Basic and acidic residues" evidence="8">
    <location>
        <begin position="1"/>
        <end position="10"/>
    </location>
</feature>
<feature type="domain" description="CP-type G" evidence="9">
    <location>
        <begin position="200"/>
        <end position="361"/>
    </location>
</feature>
<dbReference type="SUPFAM" id="SSF52540">
    <property type="entry name" value="P-loop containing nucleoside triphosphate hydrolases"/>
    <property type="match status" value="1"/>
</dbReference>
<feature type="region of interest" description="Disordered" evidence="8">
    <location>
        <begin position="556"/>
        <end position="716"/>
    </location>
</feature>
<evidence type="ECO:0000259" key="9">
    <source>
        <dbReference type="PROSITE" id="PS51721"/>
    </source>
</evidence>
<dbReference type="CDD" id="cd01858">
    <property type="entry name" value="NGP_1"/>
    <property type="match status" value="1"/>
</dbReference>
<evidence type="ECO:0000256" key="2">
    <source>
        <dbReference type="ARBA" id="ARBA00004604"/>
    </source>
</evidence>
<feature type="region of interest" description="Disordered" evidence="8">
    <location>
        <begin position="1"/>
        <end position="21"/>
    </location>
</feature>
<sequence>MGVQKKEASRPKSSVPGNLKLKGENFYRDSKKVKYINMLRGGKAKYDRKGKLLKAADFQSKEAAPARIEPNRKWFGNTRVIGQKALEEFREQMATKVNDPYQVLLRRSKLPTSLLHDNTKIGRVNMLQTEAFSDTFGPKAQRKRPKLNVEGYDQLVQSITESNENYDHKKDSNLLENKQEDYTDNVRDWYFNAGTSKRIWNELYKVVDSSDIILHVLDARDPQGTRCRHVEKHIKTEAPHKHLIFVLNKVDLVPTWVTARWVKVLSREYPTLAFHASITNSFGKGSLIQLLRQFTKLHPDKRQISVGLIGYPNTGKSSIINTLRQKKVCNVAPIPGETKVWQYITMTRKIYLIDCPGIVQFSSSDTDTDIVLKGSIRTESLLTPEDYIPEILARVRREYVQRHYNIDKWQDAHEFLTELAKATGKLNKGGEPDMHVVSKMVINDWLRGRLPHYRAPPEFAEPLAGSAETGASEDAKSQAGEPGDASEQVAVRKKDGNNDDNSDDDDEESDNEEDSNKNRVTLASLNVVQQFSKIPVMADYLPVDLEGDKQLKEEERSLAAFEKEKEQKKSVSAKQSKSNGKLKRKIDTMEQEDDENEEAGWDEVFQSAMANAVPEVDSELESGFSSAEENSDYDDDGSENIVSQGEESGSGSEFEDSADQEAQKKNVAKMQDRDEDEEENPAKAPRMKTNKMKVGKHYYPEANVKNKNRKKTRPVAPDAMVKRMRKPGSWRVSKKK</sequence>
<protein>
    <recommendedName>
        <fullName evidence="3 7">Nucleolar GTP-binding protein 2</fullName>
    </recommendedName>
</protein>
<dbReference type="InterPro" id="IPR023179">
    <property type="entry name" value="GTP-bd_ortho_bundle_sf"/>
</dbReference>
<dbReference type="PRINTS" id="PR00326">
    <property type="entry name" value="GTP1OBG"/>
</dbReference>
<dbReference type="InterPro" id="IPR024929">
    <property type="entry name" value="GNL2_CP_dom"/>
</dbReference>
<feature type="compositionally biased region" description="Basic and acidic residues" evidence="8">
    <location>
        <begin position="556"/>
        <end position="569"/>
    </location>
</feature>
<feature type="region of interest" description="Disordered" evidence="8">
    <location>
        <begin position="457"/>
        <end position="521"/>
    </location>
</feature>
<dbReference type="FunFam" id="3.40.50.300:FF:000559">
    <property type="entry name" value="Nuclear/nucleolar GTPase 2"/>
    <property type="match status" value="1"/>
</dbReference>
<dbReference type="PANTHER" id="PTHR11089">
    <property type="entry name" value="GTP-BINDING PROTEIN-RELATED"/>
    <property type="match status" value="1"/>
</dbReference>
<comment type="subcellular location">
    <subcellularLocation>
        <location evidence="2 7">Nucleus</location>
        <location evidence="2 7">Nucleolus</location>
    </subcellularLocation>
</comment>
<accession>A0A9W7XGQ4</accession>
<keyword evidence="6 7" id="KW-0539">Nucleus</keyword>
<keyword evidence="5 7" id="KW-0342">GTP-binding</keyword>
<dbReference type="InterPro" id="IPR030378">
    <property type="entry name" value="G_CP_dom"/>
</dbReference>
<comment type="caution">
    <text evidence="10">The sequence shown here is derived from an EMBL/GenBank/DDBJ whole genome shotgun (WGS) entry which is preliminary data.</text>
</comment>
<keyword evidence="11" id="KW-1185">Reference proteome</keyword>
<name>A0A9W7XGQ4_9FUNG</name>
<dbReference type="EMBL" id="JANBOH010000396">
    <property type="protein sequence ID" value="KAJ1642461.1"/>
    <property type="molecule type" value="Genomic_DNA"/>
</dbReference>
<evidence type="ECO:0000256" key="7">
    <source>
        <dbReference type="RuleBase" id="RU364023"/>
    </source>
</evidence>
<dbReference type="InterPro" id="IPR012971">
    <property type="entry name" value="NOG2_N_dom"/>
</dbReference>
<comment type="function">
    <text evidence="1 7">GTPase that associates with pre-60S ribosomal subunits in the nucleolus and is required for their nuclear export and maturation.</text>
</comment>
<dbReference type="PANTHER" id="PTHR11089:SF9">
    <property type="entry name" value="NUCLEOLAR GTP-BINDING PROTEIN 2"/>
    <property type="match status" value="1"/>
</dbReference>
<feature type="compositionally biased region" description="Acidic residues" evidence="8">
    <location>
        <begin position="498"/>
        <end position="513"/>
    </location>
</feature>
<keyword evidence="4 7" id="KW-0547">Nucleotide-binding</keyword>
<dbReference type="InterPro" id="IPR050755">
    <property type="entry name" value="TRAFAC_YlqF/YawG_RiboMat"/>
</dbReference>
<dbReference type="Pfam" id="PF01926">
    <property type="entry name" value="MMR_HSR1"/>
    <property type="match status" value="1"/>
</dbReference>
<dbReference type="GO" id="GO:0005525">
    <property type="term" value="F:GTP binding"/>
    <property type="evidence" value="ECO:0007669"/>
    <property type="project" value="UniProtKB-KW"/>
</dbReference>
<dbReference type="Proteomes" id="UP001145021">
    <property type="component" value="Unassembled WGS sequence"/>
</dbReference>
<reference evidence="10" key="1">
    <citation type="submission" date="2022-07" db="EMBL/GenBank/DDBJ databases">
        <title>Phylogenomic reconstructions and comparative analyses of Kickxellomycotina fungi.</title>
        <authorList>
            <person name="Reynolds N.K."/>
            <person name="Stajich J.E."/>
            <person name="Barry K."/>
            <person name="Grigoriev I.V."/>
            <person name="Crous P."/>
            <person name="Smith M.E."/>
        </authorList>
    </citation>
    <scope>NUCLEOTIDE SEQUENCE</scope>
    <source>
        <strain evidence="10">NBRC 105413</strain>
    </source>
</reference>
<evidence type="ECO:0000256" key="5">
    <source>
        <dbReference type="ARBA" id="ARBA00023134"/>
    </source>
</evidence>
<evidence type="ECO:0000256" key="8">
    <source>
        <dbReference type="SAM" id="MobiDB-lite"/>
    </source>
</evidence>
<comment type="similarity">
    <text evidence="7">Belongs to the TRAFAC class YlqF/YawG GTPase family. NOG2 subfamily.</text>
</comment>
<dbReference type="Gene3D" id="3.40.50.300">
    <property type="entry name" value="P-loop containing nucleotide triphosphate hydrolases"/>
    <property type="match status" value="1"/>
</dbReference>
<organism evidence="10 11">
    <name type="scientific">Coemansia asiatica</name>
    <dbReference type="NCBI Taxonomy" id="1052880"/>
    <lineage>
        <taxon>Eukaryota</taxon>
        <taxon>Fungi</taxon>
        <taxon>Fungi incertae sedis</taxon>
        <taxon>Zoopagomycota</taxon>
        <taxon>Kickxellomycotina</taxon>
        <taxon>Kickxellomycetes</taxon>
        <taxon>Kickxellales</taxon>
        <taxon>Kickxellaceae</taxon>
        <taxon>Coemansia</taxon>
    </lineage>
</organism>
<evidence type="ECO:0000256" key="6">
    <source>
        <dbReference type="ARBA" id="ARBA00023242"/>
    </source>
</evidence>
<dbReference type="Pfam" id="PF08153">
    <property type="entry name" value="NGP1NT"/>
    <property type="match status" value="1"/>
</dbReference>
<dbReference type="AlphaFoldDB" id="A0A9W7XGQ4"/>
<evidence type="ECO:0000256" key="4">
    <source>
        <dbReference type="ARBA" id="ARBA00022741"/>
    </source>
</evidence>
<evidence type="ECO:0000313" key="10">
    <source>
        <dbReference type="EMBL" id="KAJ1642461.1"/>
    </source>
</evidence>
<evidence type="ECO:0000313" key="11">
    <source>
        <dbReference type="Proteomes" id="UP001145021"/>
    </source>
</evidence>
<feature type="compositionally biased region" description="Acidic residues" evidence="8">
    <location>
        <begin position="589"/>
        <end position="601"/>
    </location>
</feature>
<dbReference type="InterPro" id="IPR027417">
    <property type="entry name" value="P-loop_NTPase"/>
</dbReference>
<proteinExistence type="inferred from homology"/>
<evidence type="ECO:0000256" key="1">
    <source>
        <dbReference type="ARBA" id="ARBA00003892"/>
    </source>
</evidence>
<dbReference type="PROSITE" id="PS51721">
    <property type="entry name" value="G_CP"/>
    <property type="match status" value="1"/>
</dbReference>
<dbReference type="InterPro" id="IPR006073">
    <property type="entry name" value="GTP-bd"/>
</dbReference>
<dbReference type="Gene3D" id="1.10.1580.10">
    <property type="match status" value="1"/>
</dbReference>